<sequence length="35" mass="4120">MADESSIRQLCWLTWIPICPISLVCGLYPAWRRLQ</sequence>
<accession>A0A0A9TD40</accession>
<dbReference type="AlphaFoldDB" id="A0A0A9TD40"/>
<dbReference type="EMBL" id="GBRH01258386">
    <property type="protein sequence ID" value="JAD39509.1"/>
    <property type="molecule type" value="Transcribed_RNA"/>
</dbReference>
<organism evidence="1">
    <name type="scientific">Arundo donax</name>
    <name type="common">Giant reed</name>
    <name type="synonym">Donax arundinaceus</name>
    <dbReference type="NCBI Taxonomy" id="35708"/>
    <lineage>
        <taxon>Eukaryota</taxon>
        <taxon>Viridiplantae</taxon>
        <taxon>Streptophyta</taxon>
        <taxon>Embryophyta</taxon>
        <taxon>Tracheophyta</taxon>
        <taxon>Spermatophyta</taxon>
        <taxon>Magnoliopsida</taxon>
        <taxon>Liliopsida</taxon>
        <taxon>Poales</taxon>
        <taxon>Poaceae</taxon>
        <taxon>PACMAD clade</taxon>
        <taxon>Arundinoideae</taxon>
        <taxon>Arundineae</taxon>
        <taxon>Arundo</taxon>
    </lineage>
</organism>
<name>A0A0A9TD40_ARUDO</name>
<protein>
    <submittedName>
        <fullName evidence="1">Uncharacterized protein</fullName>
    </submittedName>
</protein>
<reference evidence="1" key="2">
    <citation type="journal article" date="2015" name="Data Brief">
        <title>Shoot transcriptome of the giant reed, Arundo donax.</title>
        <authorList>
            <person name="Barrero R.A."/>
            <person name="Guerrero F.D."/>
            <person name="Moolhuijzen P."/>
            <person name="Goolsby J.A."/>
            <person name="Tidwell J."/>
            <person name="Bellgard S.E."/>
            <person name="Bellgard M.I."/>
        </authorList>
    </citation>
    <scope>NUCLEOTIDE SEQUENCE</scope>
    <source>
        <tissue evidence="1">Shoot tissue taken approximately 20 cm above the soil surface</tissue>
    </source>
</reference>
<evidence type="ECO:0000313" key="1">
    <source>
        <dbReference type="EMBL" id="JAD39509.1"/>
    </source>
</evidence>
<reference evidence="1" key="1">
    <citation type="submission" date="2014-09" db="EMBL/GenBank/DDBJ databases">
        <authorList>
            <person name="Magalhaes I.L.F."/>
            <person name="Oliveira U."/>
            <person name="Santos F.R."/>
            <person name="Vidigal T.H.D.A."/>
            <person name="Brescovit A.D."/>
            <person name="Santos A.J."/>
        </authorList>
    </citation>
    <scope>NUCLEOTIDE SEQUENCE</scope>
    <source>
        <tissue evidence="1">Shoot tissue taken approximately 20 cm above the soil surface</tissue>
    </source>
</reference>
<proteinExistence type="predicted"/>